<feature type="binding site" evidence="9">
    <location>
        <begin position="436"/>
        <end position="438"/>
    </location>
    <ligand>
        <name>FAD</name>
        <dbReference type="ChEBI" id="CHEBI:57692"/>
    </ligand>
</feature>
<evidence type="ECO:0000256" key="7">
    <source>
        <dbReference type="ARBA" id="ARBA00048933"/>
    </source>
</evidence>
<name>A0A6A6WH72_9PEZI</name>
<dbReference type="PIRSF" id="PIRSF000362">
    <property type="entry name" value="FNR"/>
    <property type="match status" value="1"/>
</dbReference>
<comment type="similarity">
    <text evidence="2 8">Belongs to the ferredoxin--NADP reductase type 1 family.</text>
</comment>
<gene>
    <name evidence="11" type="ORF">EJ05DRAFT_462580</name>
</gene>
<keyword evidence="5 8" id="KW-0521">NADP</keyword>
<evidence type="ECO:0000256" key="6">
    <source>
        <dbReference type="ARBA" id="ARBA00023002"/>
    </source>
</evidence>
<evidence type="ECO:0000256" key="4">
    <source>
        <dbReference type="ARBA" id="ARBA00022827"/>
    </source>
</evidence>
<feature type="binding site" evidence="9">
    <location>
        <position position="429"/>
    </location>
    <ligand>
        <name>FAD</name>
        <dbReference type="ChEBI" id="CHEBI:57692"/>
    </ligand>
</feature>
<dbReference type="PANTHER" id="PTHR48467:SF1">
    <property type="entry name" value="GLUTAMATE SYNTHASE 1 [NADH], CHLOROPLASTIC-LIKE"/>
    <property type="match status" value="1"/>
</dbReference>
<evidence type="ECO:0000256" key="8">
    <source>
        <dbReference type="PIRNR" id="PIRNR000362"/>
    </source>
</evidence>
<dbReference type="InterPro" id="IPR021163">
    <property type="entry name" value="Ferredox_Rdtase_adrenod"/>
</dbReference>
<evidence type="ECO:0000256" key="1">
    <source>
        <dbReference type="ARBA" id="ARBA00001974"/>
    </source>
</evidence>
<dbReference type="Proteomes" id="UP000799437">
    <property type="component" value="Unassembled WGS sequence"/>
</dbReference>
<keyword evidence="12" id="KW-1185">Reference proteome</keyword>
<evidence type="ECO:0000256" key="3">
    <source>
        <dbReference type="ARBA" id="ARBA00022630"/>
    </source>
</evidence>
<dbReference type="OrthoDB" id="333024at2759"/>
<dbReference type="SUPFAM" id="SSF51971">
    <property type="entry name" value="Nucleotide-binding domain"/>
    <property type="match status" value="1"/>
</dbReference>
<evidence type="ECO:0000256" key="2">
    <source>
        <dbReference type="ARBA" id="ARBA00008312"/>
    </source>
</evidence>
<feature type="binding site" evidence="9">
    <location>
        <position position="124"/>
    </location>
    <ligand>
        <name>FAD</name>
        <dbReference type="ChEBI" id="CHEBI:57692"/>
    </ligand>
</feature>
<feature type="binding site" evidence="9">
    <location>
        <position position="88"/>
    </location>
    <ligand>
        <name>FAD</name>
        <dbReference type="ChEBI" id="CHEBI:57692"/>
    </ligand>
</feature>
<dbReference type="RefSeq" id="XP_033602952.1">
    <property type="nucleotide sequence ID" value="XM_033742689.1"/>
</dbReference>
<evidence type="ECO:0000256" key="9">
    <source>
        <dbReference type="PIRSR" id="PIRSR000362-1"/>
    </source>
</evidence>
<dbReference type="InterPro" id="IPR036188">
    <property type="entry name" value="FAD/NAD-bd_sf"/>
</dbReference>
<evidence type="ECO:0000313" key="11">
    <source>
        <dbReference type="EMBL" id="KAF2760501.1"/>
    </source>
</evidence>
<dbReference type="EC" id="1.18.1.6" evidence="8"/>
<feature type="binding site" evidence="10">
    <location>
        <begin position="240"/>
        <end position="241"/>
    </location>
    <ligand>
        <name>NADP(+)</name>
        <dbReference type="ChEBI" id="CHEBI:58349"/>
    </ligand>
</feature>
<proteinExistence type="inferred from homology"/>
<reference evidence="11" key="1">
    <citation type="journal article" date="2020" name="Stud. Mycol.">
        <title>101 Dothideomycetes genomes: a test case for predicting lifestyles and emergence of pathogens.</title>
        <authorList>
            <person name="Haridas S."/>
            <person name="Albert R."/>
            <person name="Binder M."/>
            <person name="Bloem J."/>
            <person name="Labutti K."/>
            <person name="Salamov A."/>
            <person name="Andreopoulos B."/>
            <person name="Baker S."/>
            <person name="Barry K."/>
            <person name="Bills G."/>
            <person name="Bluhm B."/>
            <person name="Cannon C."/>
            <person name="Castanera R."/>
            <person name="Culley D."/>
            <person name="Daum C."/>
            <person name="Ezra D."/>
            <person name="Gonzalez J."/>
            <person name="Henrissat B."/>
            <person name="Kuo A."/>
            <person name="Liang C."/>
            <person name="Lipzen A."/>
            <person name="Lutzoni F."/>
            <person name="Magnuson J."/>
            <person name="Mondo S."/>
            <person name="Nolan M."/>
            <person name="Ohm R."/>
            <person name="Pangilinan J."/>
            <person name="Park H.-J."/>
            <person name="Ramirez L."/>
            <person name="Alfaro M."/>
            <person name="Sun H."/>
            <person name="Tritt A."/>
            <person name="Yoshinaga Y."/>
            <person name="Zwiers L.-H."/>
            <person name="Turgeon B."/>
            <person name="Goodwin S."/>
            <person name="Spatafora J."/>
            <person name="Crous P."/>
            <person name="Grigoriev I."/>
        </authorList>
    </citation>
    <scope>NUCLEOTIDE SEQUENCE</scope>
    <source>
        <strain evidence="11">CBS 121739</strain>
    </source>
</reference>
<dbReference type="Gene3D" id="3.50.50.60">
    <property type="entry name" value="FAD/NAD(P)-binding domain"/>
    <property type="match status" value="1"/>
</dbReference>
<keyword evidence="6 8" id="KW-0560">Oxidoreductase</keyword>
<feature type="binding site" evidence="10">
    <location>
        <position position="252"/>
    </location>
    <ligand>
        <name>NADP(+)</name>
        <dbReference type="ChEBI" id="CHEBI:58349"/>
    </ligand>
</feature>
<feature type="binding site" evidence="10">
    <location>
        <begin position="196"/>
        <end position="199"/>
    </location>
    <ligand>
        <name>NADP(+)</name>
        <dbReference type="ChEBI" id="CHEBI:58349"/>
    </ligand>
</feature>
<organism evidence="11 12">
    <name type="scientific">Pseudovirgaria hyperparasitica</name>
    <dbReference type="NCBI Taxonomy" id="470096"/>
    <lineage>
        <taxon>Eukaryota</taxon>
        <taxon>Fungi</taxon>
        <taxon>Dikarya</taxon>
        <taxon>Ascomycota</taxon>
        <taxon>Pezizomycotina</taxon>
        <taxon>Dothideomycetes</taxon>
        <taxon>Dothideomycetes incertae sedis</taxon>
        <taxon>Acrospermales</taxon>
        <taxon>Acrospermaceae</taxon>
        <taxon>Pseudovirgaria</taxon>
    </lineage>
</organism>
<dbReference type="GeneID" id="54483743"/>
<feature type="binding site" evidence="9">
    <location>
        <position position="80"/>
    </location>
    <ligand>
        <name>FAD</name>
        <dbReference type="ChEBI" id="CHEBI:57692"/>
    </ligand>
</feature>
<dbReference type="AlphaFoldDB" id="A0A6A6WH72"/>
<comment type="cofactor">
    <cofactor evidence="1 8 9">
        <name>FAD</name>
        <dbReference type="ChEBI" id="CHEBI:57692"/>
    </cofactor>
</comment>
<dbReference type="EMBL" id="ML996568">
    <property type="protein sequence ID" value="KAF2760501.1"/>
    <property type="molecule type" value="Genomic_DNA"/>
</dbReference>
<accession>A0A6A6WH72</accession>
<keyword evidence="4 8" id="KW-0274">FAD</keyword>
<protein>
    <recommendedName>
        <fullName evidence="8">NADPH:adrenodoxin oxidoreductase, mitochondrial</fullName>
        <ecNumber evidence="8">1.18.1.6</ecNumber>
    </recommendedName>
</protein>
<dbReference type="PRINTS" id="PR00419">
    <property type="entry name" value="ADXRDTASE"/>
</dbReference>
<keyword evidence="3 8" id="KW-0285">Flavoprotein</keyword>
<dbReference type="InterPro" id="IPR055275">
    <property type="entry name" value="Ferredox_Rdtase"/>
</dbReference>
<sequence length="530" mass="58172">MQPLRRLPYTCKHCASTARDTKHTRTLSSYRQLVTRRSYSNVTKTSRPFRLAVIGSGPAGFYAAYRFMNKVQDAIVDMYEQLPVPFGLVRFGVAPDHPEVKNCQDKFEEVALSPRFNFIGNVAVGHDIPLSLLTPHYDAILFAYGASEDKALGIPGEQGNGIYSARAFVGWYNGLPEYAGLSPALTGGEEAIVIGQGNVALDVARILLSPVEDLQKTDITTYAADALRRSTIKKVSIVGRRGPFQAAFTVKEARELINLQSAQFLSDGLRKAIQWDALPSGGPKKLPRVQRRLFEVLMKGMDEGLKANTSKYWELRYFLSPERFDLDAEGELDSITFSQNMYSDGSDPLSVDAKVATSSEHPITLPSSVAFRSVGYKSASIPGLEDLGITFDSRMGIIPNDIHGRVLSPTAGPGSLTAGHVPGMYCAGWVKRGPTGVIASTMDDAFSSADVIASDWENRAPFLNHNIGNGQSTALGWDGVKDEAARRGLQRVSWQDWKKIDQVEKEKGKLLGKEREKFASVEDMLRVLNS</sequence>
<evidence type="ECO:0000313" key="12">
    <source>
        <dbReference type="Proteomes" id="UP000799437"/>
    </source>
</evidence>
<evidence type="ECO:0000256" key="5">
    <source>
        <dbReference type="ARBA" id="ARBA00022857"/>
    </source>
</evidence>
<keyword evidence="8" id="KW-0496">Mitochondrion</keyword>
<evidence type="ECO:0000256" key="10">
    <source>
        <dbReference type="PIRSR" id="PIRSR000362-2"/>
    </source>
</evidence>
<comment type="catalytic activity">
    <reaction evidence="7 8">
        <text>2 reduced [adrenodoxin] + NADP(+) + H(+) = 2 oxidized [adrenodoxin] + NADPH</text>
        <dbReference type="Rhea" id="RHEA:42312"/>
        <dbReference type="Rhea" id="RHEA-COMP:9998"/>
        <dbReference type="Rhea" id="RHEA-COMP:9999"/>
        <dbReference type="ChEBI" id="CHEBI:15378"/>
        <dbReference type="ChEBI" id="CHEBI:33737"/>
        <dbReference type="ChEBI" id="CHEBI:33738"/>
        <dbReference type="ChEBI" id="CHEBI:57783"/>
        <dbReference type="ChEBI" id="CHEBI:58349"/>
        <dbReference type="EC" id="1.18.1.6"/>
    </reaction>
</comment>
<feature type="binding site" evidence="10">
    <location>
        <position position="436"/>
    </location>
    <ligand>
        <name>NADP(+)</name>
        <dbReference type="ChEBI" id="CHEBI:58349"/>
    </ligand>
</feature>
<dbReference type="Gene3D" id="3.40.50.720">
    <property type="entry name" value="NAD(P)-binding Rossmann-like Domain"/>
    <property type="match status" value="1"/>
</dbReference>
<dbReference type="GO" id="GO:0005739">
    <property type="term" value="C:mitochondrion"/>
    <property type="evidence" value="ECO:0007669"/>
    <property type="project" value="UniProtKB-SubCell"/>
</dbReference>
<dbReference type="PANTHER" id="PTHR48467">
    <property type="entry name" value="GLUTAMATE SYNTHASE 1 [NADH], CHLOROPLASTIC-LIKE"/>
    <property type="match status" value="1"/>
</dbReference>
<feature type="binding site" evidence="9">
    <location>
        <position position="59"/>
    </location>
    <ligand>
        <name>FAD</name>
        <dbReference type="ChEBI" id="CHEBI:57692"/>
    </ligand>
</feature>
<dbReference type="GO" id="GO:0016491">
    <property type="term" value="F:oxidoreductase activity"/>
    <property type="evidence" value="ECO:0007669"/>
    <property type="project" value="UniProtKB-KW"/>
</dbReference>
<comment type="subcellular location">
    <subcellularLocation>
        <location evidence="8">Mitochondrion</location>
    </subcellularLocation>
</comment>